<dbReference type="GO" id="GO:0005525">
    <property type="term" value="F:GTP binding"/>
    <property type="evidence" value="ECO:0007669"/>
    <property type="project" value="InterPro"/>
</dbReference>
<evidence type="ECO:0000313" key="2">
    <source>
        <dbReference type="EMBL" id="CAD8348213.1"/>
    </source>
</evidence>
<dbReference type="InterPro" id="IPR003130">
    <property type="entry name" value="GED"/>
</dbReference>
<accession>A0A7S0FAC4</accession>
<sequence length="154" mass="17775">MLLGKRHQRALRHNRESCCALQPECLTEGEKGQLAALVKKAGHNWEELIVLDPRDDAIWCMAAAHAYHKVAFNRFCDAIPRTIDDLLLRDFMRRARNTLMTGLQVLEADTEELRQWFIEESSIAQRRSELVARIKRQKAGLEMLNDVLTRAHAK</sequence>
<reference evidence="2" key="1">
    <citation type="submission" date="2021-01" db="EMBL/GenBank/DDBJ databases">
        <authorList>
            <person name="Corre E."/>
            <person name="Pelletier E."/>
            <person name="Niang G."/>
            <person name="Scheremetjew M."/>
            <person name="Finn R."/>
            <person name="Kale V."/>
            <person name="Holt S."/>
            <person name="Cochrane G."/>
            <person name="Meng A."/>
            <person name="Brown T."/>
            <person name="Cohen L."/>
        </authorList>
    </citation>
    <scope>NUCLEOTIDE SEQUENCE</scope>
    <source>
        <strain evidence="2">Pbaha01</strain>
    </source>
</reference>
<dbReference type="EMBL" id="HBEG01006721">
    <property type="protein sequence ID" value="CAD8348213.1"/>
    <property type="molecule type" value="Transcribed_RNA"/>
</dbReference>
<dbReference type="PROSITE" id="PS51388">
    <property type="entry name" value="GED"/>
    <property type="match status" value="1"/>
</dbReference>
<dbReference type="GO" id="GO:0003924">
    <property type="term" value="F:GTPase activity"/>
    <property type="evidence" value="ECO:0007669"/>
    <property type="project" value="InterPro"/>
</dbReference>
<gene>
    <name evidence="2" type="ORF">PBAH0796_LOCUS3952</name>
</gene>
<protein>
    <recommendedName>
        <fullName evidence="1">GED domain-containing protein</fullName>
    </recommendedName>
</protein>
<proteinExistence type="predicted"/>
<feature type="domain" description="GED" evidence="1">
    <location>
        <begin position="57"/>
        <end position="152"/>
    </location>
</feature>
<name>A0A7S0FAC4_9DINO</name>
<evidence type="ECO:0000259" key="1">
    <source>
        <dbReference type="PROSITE" id="PS51388"/>
    </source>
</evidence>
<dbReference type="AlphaFoldDB" id="A0A7S0FAC4"/>
<dbReference type="Gene3D" id="1.20.120.1240">
    <property type="entry name" value="Dynamin, middle domain"/>
    <property type="match status" value="1"/>
</dbReference>
<dbReference type="InterPro" id="IPR020850">
    <property type="entry name" value="GED_dom"/>
</dbReference>
<organism evidence="2">
    <name type="scientific">Pyrodinium bahamense</name>
    <dbReference type="NCBI Taxonomy" id="73915"/>
    <lineage>
        <taxon>Eukaryota</taxon>
        <taxon>Sar</taxon>
        <taxon>Alveolata</taxon>
        <taxon>Dinophyceae</taxon>
        <taxon>Gonyaulacales</taxon>
        <taxon>Pyrocystaceae</taxon>
        <taxon>Pyrodinium</taxon>
    </lineage>
</organism>
<dbReference type="Pfam" id="PF02212">
    <property type="entry name" value="GED"/>
    <property type="match status" value="1"/>
</dbReference>